<dbReference type="RefSeq" id="NP_001122435.1">
    <property type="nucleotide sequence ID" value="NM_001128963.3"/>
</dbReference>
<accession>A5PEW9</accession>
<protein>
    <submittedName>
        <fullName evidence="3">Uncharacterized protein</fullName>
    </submittedName>
</protein>
<proteinExistence type="predicted"/>
<dbReference type="KEGG" id="cel:CELE_C49G9.2"/>
<dbReference type="OrthoDB" id="5855379at2759"/>
<dbReference type="SMR" id="A5PEW9"/>
<keyword evidence="2" id="KW-0472">Membrane</keyword>
<evidence type="ECO:0000256" key="1">
    <source>
        <dbReference type="SAM" id="MobiDB-lite"/>
    </source>
</evidence>
<keyword evidence="2" id="KW-1133">Transmembrane helix</keyword>
<feature type="region of interest" description="Disordered" evidence="1">
    <location>
        <begin position="40"/>
        <end position="76"/>
    </location>
</feature>
<reference evidence="3 4" key="1">
    <citation type="journal article" date="1998" name="Science">
        <title>Genome sequence of the nematode C. elegans: a platform for investigating biology.</title>
        <authorList>
            <consortium name="The C. elegans sequencing consortium"/>
            <person name="Sulson J.E."/>
            <person name="Waterston R."/>
        </authorList>
    </citation>
    <scope>NUCLEOTIDE SEQUENCE [LARGE SCALE GENOMIC DNA]</scope>
    <source>
        <strain evidence="3 4">Bristol N2</strain>
    </source>
</reference>
<evidence type="ECO:0000313" key="5">
    <source>
        <dbReference type="WormBase" id="C49G9.2"/>
    </source>
</evidence>
<dbReference type="InParanoid" id="A5PEW9"/>
<organism evidence="3 4">
    <name type="scientific">Caenorhabditis elegans</name>
    <dbReference type="NCBI Taxonomy" id="6239"/>
    <lineage>
        <taxon>Eukaryota</taxon>
        <taxon>Metazoa</taxon>
        <taxon>Ecdysozoa</taxon>
        <taxon>Nematoda</taxon>
        <taxon>Chromadorea</taxon>
        <taxon>Rhabditida</taxon>
        <taxon>Rhabditina</taxon>
        <taxon>Rhabditomorpha</taxon>
        <taxon>Rhabditoidea</taxon>
        <taxon>Rhabditidae</taxon>
        <taxon>Peloderinae</taxon>
        <taxon>Caenorhabditis</taxon>
    </lineage>
</organism>
<dbReference type="eggNOG" id="ENOG502TK3H">
    <property type="taxonomic scope" value="Eukaryota"/>
</dbReference>
<feature type="transmembrane region" description="Helical" evidence="2">
    <location>
        <begin position="12"/>
        <end position="36"/>
    </location>
</feature>
<dbReference type="EMBL" id="BX284601">
    <property type="protein sequence ID" value="CAN99662.1"/>
    <property type="molecule type" value="Genomic_DNA"/>
</dbReference>
<gene>
    <name evidence="3 5" type="ORF">C49G9.2</name>
    <name evidence="3" type="ORF">CELE_C49G9.2</name>
</gene>
<dbReference type="AGR" id="WB:WBGene00045474"/>
<dbReference type="WormBase" id="C49G9.2">
    <property type="protein sequence ID" value="CE41210"/>
    <property type="gene ID" value="WBGene00045474"/>
</dbReference>
<dbReference type="HOGENOM" id="CLU_2322492_0_0_1"/>
<dbReference type="GeneID" id="6418605"/>
<evidence type="ECO:0000313" key="3">
    <source>
        <dbReference type="EMBL" id="CAN99662.1"/>
    </source>
</evidence>
<evidence type="ECO:0000313" key="4">
    <source>
        <dbReference type="Proteomes" id="UP000001940"/>
    </source>
</evidence>
<sequence>MQQFEGWLQIKQFGIFFLGVVVGSFCTIILFFYGCFKSSTLSAKPTESSGDSGNSEDIESQETQRPPAYSSLKFDKKPNTCKCCRVLSTKLNSKNVSKK</sequence>
<dbReference type="AlphaFoldDB" id="A5PEW9"/>
<dbReference type="Bgee" id="WBGene00045474">
    <property type="expression patterns" value="Expressed in adult organism and 2 other cell types or tissues"/>
</dbReference>
<dbReference type="UCSC" id="C49G9.2">
    <property type="organism name" value="c. elegans"/>
</dbReference>
<keyword evidence="4" id="KW-1185">Reference proteome</keyword>
<dbReference type="Proteomes" id="UP000001940">
    <property type="component" value="Chromosome I"/>
</dbReference>
<feature type="compositionally biased region" description="Polar residues" evidence="1">
    <location>
        <begin position="40"/>
        <end position="53"/>
    </location>
</feature>
<name>A5PEW9_CAEEL</name>
<dbReference type="CTD" id="6418605"/>
<evidence type="ECO:0000256" key="2">
    <source>
        <dbReference type="SAM" id="Phobius"/>
    </source>
</evidence>
<dbReference type="PaxDb" id="6239-C49G9.2"/>
<keyword evidence="2" id="KW-0812">Transmembrane</keyword>